<dbReference type="EMBL" id="JAPEUY010000002">
    <property type="protein sequence ID" value="KAJ4376010.1"/>
    <property type="molecule type" value="Genomic_DNA"/>
</dbReference>
<proteinExistence type="predicted"/>
<comment type="caution">
    <text evidence="1">The sequence shown here is derived from an EMBL/GenBank/DDBJ whole genome shotgun (WGS) entry which is preliminary data.</text>
</comment>
<sequence>MTSSSTIKRLSNENSSIEAKEDDTIYMVDNELIARFFDFDRPLSKSAYIRTGKLLQRQQELPNPPSIALRRQIREDGKTFARHNPPKIFTHPAWVEFLKPAPIVVKKEHATARVVTDAMLQKIIADLNEIYRDVDDIIAEKKARKALPP</sequence>
<organism evidence="1 2">
    <name type="scientific">Neocucurbitaria cava</name>
    <dbReference type="NCBI Taxonomy" id="798079"/>
    <lineage>
        <taxon>Eukaryota</taxon>
        <taxon>Fungi</taxon>
        <taxon>Dikarya</taxon>
        <taxon>Ascomycota</taxon>
        <taxon>Pezizomycotina</taxon>
        <taxon>Dothideomycetes</taxon>
        <taxon>Pleosporomycetidae</taxon>
        <taxon>Pleosporales</taxon>
        <taxon>Pleosporineae</taxon>
        <taxon>Cucurbitariaceae</taxon>
        <taxon>Neocucurbitaria</taxon>
    </lineage>
</organism>
<keyword evidence="2" id="KW-1185">Reference proteome</keyword>
<reference evidence="1" key="1">
    <citation type="submission" date="2022-10" db="EMBL/GenBank/DDBJ databases">
        <title>Tapping the CABI collections for fungal endophytes: first genome assemblies for Collariella, Neodidymelliopsis, Ascochyta clinopodiicola, Didymella pomorum, Didymosphaeria variabile, Neocosmospora piperis and Neocucurbitaria cava.</title>
        <authorList>
            <person name="Hill R."/>
        </authorList>
    </citation>
    <scope>NUCLEOTIDE SEQUENCE</scope>
    <source>
        <strain evidence="1">IMI 356814</strain>
    </source>
</reference>
<accession>A0A9W8YFE7</accession>
<evidence type="ECO:0000313" key="2">
    <source>
        <dbReference type="Proteomes" id="UP001140560"/>
    </source>
</evidence>
<dbReference type="OrthoDB" id="10579802at2759"/>
<gene>
    <name evidence="1" type="ORF">N0V83_001290</name>
</gene>
<name>A0A9W8YFE7_9PLEO</name>
<protein>
    <submittedName>
        <fullName evidence="1">Uncharacterized protein</fullName>
    </submittedName>
</protein>
<dbReference type="AlphaFoldDB" id="A0A9W8YFE7"/>
<dbReference type="Proteomes" id="UP001140560">
    <property type="component" value="Unassembled WGS sequence"/>
</dbReference>
<evidence type="ECO:0000313" key="1">
    <source>
        <dbReference type="EMBL" id="KAJ4376010.1"/>
    </source>
</evidence>